<evidence type="ECO:0000256" key="10">
    <source>
        <dbReference type="ARBA" id="ARBA00023098"/>
    </source>
</evidence>
<keyword evidence="5 12" id="KW-0444">Lipid biosynthesis</keyword>
<dbReference type="GO" id="GO:0016020">
    <property type="term" value="C:membrane"/>
    <property type="evidence" value="ECO:0007669"/>
    <property type="project" value="GOC"/>
</dbReference>
<dbReference type="EMBL" id="FWFZ01000006">
    <property type="protein sequence ID" value="SLN39974.1"/>
    <property type="molecule type" value="Genomic_DNA"/>
</dbReference>
<dbReference type="GO" id="GO:0046872">
    <property type="term" value="F:metal ion binding"/>
    <property type="evidence" value="ECO:0007669"/>
    <property type="project" value="UniProtKB-KW"/>
</dbReference>
<comment type="similarity">
    <text evidence="12">Belongs to the LpxC family.</text>
</comment>
<dbReference type="RefSeq" id="WP_085878424.1">
    <property type="nucleotide sequence ID" value="NZ_FWFZ01000006.1"/>
</dbReference>
<keyword evidence="14" id="KW-1185">Reference proteome</keyword>
<dbReference type="Pfam" id="PF03331">
    <property type="entry name" value="LpxC"/>
    <property type="match status" value="1"/>
</dbReference>
<proteinExistence type="inferred from homology"/>
<dbReference type="HAMAP" id="MF_00388">
    <property type="entry name" value="LpxC"/>
    <property type="match status" value="1"/>
</dbReference>
<evidence type="ECO:0000313" key="14">
    <source>
        <dbReference type="Proteomes" id="UP000193900"/>
    </source>
</evidence>
<dbReference type="InterPro" id="IPR011334">
    <property type="entry name" value="UDP-acyl_GlcNac_deAcase_C"/>
</dbReference>
<dbReference type="SUPFAM" id="SSF54211">
    <property type="entry name" value="Ribosomal protein S5 domain 2-like"/>
    <property type="match status" value="2"/>
</dbReference>
<dbReference type="NCBIfam" id="TIGR00325">
    <property type="entry name" value="lpxC"/>
    <property type="match status" value="1"/>
</dbReference>
<evidence type="ECO:0000256" key="7">
    <source>
        <dbReference type="ARBA" id="ARBA00022723"/>
    </source>
</evidence>
<comment type="catalytic activity">
    <reaction evidence="11 12">
        <text>a UDP-3-O-[(3R)-3-hydroxyacyl]-N-acetyl-alpha-D-glucosamine + H2O = a UDP-3-O-[(3R)-3-hydroxyacyl]-alpha-D-glucosamine + acetate</text>
        <dbReference type="Rhea" id="RHEA:67816"/>
        <dbReference type="ChEBI" id="CHEBI:15377"/>
        <dbReference type="ChEBI" id="CHEBI:30089"/>
        <dbReference type="ChEBI" id="CHEBI:137740"/>
        <dbReference type="ChEBI" id="CHEBI:173225"/>
        <dbReference type="EC" id="3.5.1.108"/>
    </reaction>
</comment>
<dbReference type="InterPro" id="IPR004463">
    <property type="entry name" value="UDP-acyl_GlcNac_deAcase"/>
</dbReference>
<feature type="binding site" evidence="12">
    <location>
        <position position="237"/>
    </location>
    <ligand>
        <name>Zn(2+)</name>
        <dbReference type="ChEBI" id="CHEBI:29105"/>
    </ligand>
</feature>
<accession>A0A1Y5SKU0</accession>
<name>A0A1Y5SKU0_9RHOB</name>
<evidence type="ECO:0000256" key="12">
    <source>
        <dbReference type="HAMAP-Rule" id="MF_00388"/>
    </source>
</evidence>
<comment type="function">
    <text evidence="2 12">Catalyzes the hydrolysis of UDP-3-O-myristoyl-N-acetylglucosamine to form UDP-3-O-myristoylglucosamine and acetate, the committed step in lipid A biosynthesis.</text>
</comment>
<dbReference type="GO" id="GO:0103117">
    <property type="term" value="F:UDP-3-O-acyl-N-acetylglucosamine deacetylase activity"/>
    <property type="evidence" value="ECO:0007669"/>
    <property type="project" value="UniProtKB-UniRule"/>
</dbReference>
<evidence type="ECO:0000256" key="2">
    <source>
        <dbReference type="ARBA" id="ARBA00002923"/>
    </source>
</evidence>
<dbReference type="OrthoDB" id="9802746at2"/>
<evidence type="ECO:0000256" key="9">
    <source>
        <dbReference type="ARBA" id="ARBA00022833"/>
    </source>
</evidence>
<dbReference type="GO" id="GO:0009245">
    <property type="term" value="P:lipid A biosynthetic process"/>
    <property type="evidence" value="ECO:0007669"/>
    <property type="project" value="UniProtKB-UniRule"/>
</dbReference>
<dbReference type="InterPro" id="IPR015870">
    <property type="entry name" value="UDP-acyl_N-AcGlcN_deAcase_N"/>
</dbReference>
<evidence type="ECO:0000256" key="3">
    <source>
        <dbReference type="ARBA" id="ARBA00005002"/>
    </source>
</evidence>
<dbReference type="PANTHER" id="PTHR33694">
    <property type="entry name" value="UDP-3-O-ACYL-N-ACETYLGLUCOSAMINE DEACETYLASE 1, MITOCHONDRIAL-RELATED"/>
    <property type="match status" value="1"/>
</dbReference>
<dbReference type="Gene3D" id="3.30.230.20">
    <property type="entry name" value="lpxc deacetylase, domain 1"/>
    <property type="match status" value="1"/>
</dbReference>
<feature type="binding site" evidence="12">
    <location>
        <position position="233"/>
    </location>
    <ligand>
        <name>Zn(2+)</name>
        <dbReference type="ChEBI" id="CHEBI:29105"/>
    </ligand>
</feature>
<keyword evidence="8 12" id="KW-0378">Hydrolase</keyword>
<reference evidence="13 14" key="1">
    <citation type="submission" date="2017-03" db="EMBL/GenBank/DDBJ databases">
        <authorList>
            <person name="Afonso C.L."/>
            <person name="Miller P.J."/>
            <person name="Scott M.A."/>
            <person name="Spackman E."/>
            <person name="Goraichik I."/>
            <person name="Dimitrov K.M."/>
            <person name="Suarez D.L."/>
            <person name="Swayne D.E."/>
        </authorList>
    </citation>
    <scope>NUCLEOTIDE SEQUENCE [LARGE SCALE GENOMIC DNA]</scope>
    <source>
        <strain evidence="13 14">CECT 7023</strain>
    </source>
</reference>
<dbReference type="Proteomes" id="UP000193900">
    <property type="component" value="Unassembled WGS sequence"/>
</dbReference>
<dbReference type="AlphaFoldDB" id="A0A1Y5SKU0"/>
<dbReference type="InterPro" id="IPR020568">
    <property type="entry name" value="Ribosomal_Su5_D2-typ_SF"/>
</dbReference>
<keyword evidence="7 12" id="KW-0479">Metal-binding</keyword>
<sequence length="304" mass="31897">MQSTLSRSVQFDGVGLHSGAPVSMHVLPGQVGQGIVFVRQDLGGARIAARWDHVEQSPLMTRLVAPGGASVSTVEHVMAALAGCGIHNATVVLDGPEAPIADGSSAPFVRAFLDAGLTHQAAPLTAIRVRRSVEVRRGLAMARLSPAQALTMDFAIEFDDAAIGRQRLGLDMANGAFVRELCDARTFCRSADIDAMRAEGRALGGTLENAVVVDGDKVLTPGGLRHPDEAVRHKMLDALGDLALAGAPILGAYVGLRAGHAMTNDLLRKLFSDPANYERVHCPPHIAARLPGAGIHAEDLRAVA</sequence>
<comment type="pathway">
    <text evidence="3 12">Glycolipid biosynthesis; lipid IV(A) biosynthesis; lipid IV(A) from (3R)-3-hydroxytetradecanoyl-[acyl-carrier-protein] and UDP-N-acetyl-alpha-D-glucosamine: step 2/6.</text>
</comment>
<protein>
    <recommendedName>
        <fullName evidence="4 12">UDP-3-O-acyl-N-acetylglucosamine deacetylase</fullName>
        <shortName evidence="12">UDP-3-O-acyl-GlcNAc deacetylase</shortName>
        <ecNumber evidence="4 12">3.5.1.108</ecNumber>
    </recommendedName>
    <alternativeName>
        <fullName evidence="12">UDP-3-O-[R-3-hydroxymyristoyl]-N-acetylglucosamine deacetylase</fullName>
    </alternativeName>
</protein>
<gene>
    <name evidence="12 13" type="primary">lpxC</name>
    <name evidence="13" type="ORF">ROA7023_01542</name>
</gene>
<evidence type="ECO:0000256" key="4">
    <source>
        <dbReference type="ARBA" id="ARBA00012745"/>
    </source>
</evidence>
<evidence type="ECO:0000256" key="6">
    <source>
        <dbReference type="ARBA" id="ARBA00022556"/>
    </source>
</evidence>
<evidence type="ECO:0000256" key="8">
    <source>
        <dbReference type="ARBA" id="ARBA00022801"/>
    </source>
</evidence>
<feature type="active site" description="Proton donor" evidence="12">
    <location>
        <position position="260"/>
    </location>
</feature>
<evidence type="ECO:0000256" key="5">
    <source>
        <dbReference type="ARBA" id="ARBA00022516"/>
    </source>
</evidence>
<dbReference type="EC" id="3.5.1.108" evidence="4 12"/>
<dbReference type="Gene3D" id="3.30.1700.10">
    <property type="entry name" value="lpxc deacetylase, domain 2"/>
    <property type="match status" value="1"/>
</dbReference>
<evidence type="ECO:0000256" key="11">
    <source>
        <dbReference type="ARBA" id="ARBA00024535"/>
    </source>
</evidence>
<keyword evidence="10 12" id="KW-0443">Lipid metabolism</keyword>
<feature type="binding site" evidence="12">
    <location>
        <position position="76"/>
    </location>
    <ligand>
        <name>Zn(2+)</name>
        <dbReference type="ChEBI" id="CHEBI:29105"/>
    </ligand>
</feature>
<keyword evidence="6 12" id="KW-0441">Lipid A biosynthesis</keyword>
<evidence type="ECO:0000256" key="1">
    <source>
        <dbReference type="ARBA" id="ARBA00001947"/>
    </source>
</evidence>
<dbReference type="UniPathway" id="UPA00359">
    <property type="reaction ID" value="UER00478"/>
</dbReference>
<evidence type="ECO:0000313" key="13">
    <source>
        <dbReference type="EMBL" id="SLN39974.1"/>
    </source>
</evidence>
<comment type="cofactor">
    <cofactor evidence="1 12">
        <name>Zn(2+)</name>
        <dbReference type="ChEBI" id="CHEBI:29105"/>
    </cofactor>
</comment>
<keyword evidence="9 12" id="KW-0862">Zinc</keyword>
<organism evidence="13 14">
    <name type="scientific">Roseisalinus antarcticus</name>
    <dbReference type="NCBI Taxonomy" id="254357"/>
    <lineage>
        <taxon>Bacteria</taxon>
        <taxon>Pseudomonadati</taxon>
        <taxon>Pseudomonadota</taxon>
        <taxon>Alphaproteobacteria</taxon>
        <taxon>Rhodobacterales</taxon>
        <taxon>Roseobacteraceae</taxon>
        <taxon>Roseisalinus</taxon>
    </lineage>
</organism>
<dbReference type="PANTHER" id="PTHR33694:SF1">
    <property type="entry name" value="UDP-3-O-ACYL-N-ACETYLGLUCOSAMINE DEACETYLASE 1, MITOCHONDRIAL-RELATED"/>
    <property type="match status" value="1"/>
</dbReference>